<dbReference type="eggNOG" id="COG0768">
    <property type="taxonomic scope" value="Bacteria"/>
</dbReference>
<dbReference type="Pfam" id="PF00905">
    <property type="entry name" value="Transpeptidase"/>
    <property type="match status" value="1"/>
</dbReference>
<dbReference type="InterPro" id="IPR050515">
    <property type="entry name" value="Beta-lactam/transpept"/>
</dbReference>
<dbReference type="GO" id="GO:0006508">
    <property type="term" value="P:proteolysis"/>
    <property type="evidence" value="ECO:0007669"/>
    <property type="project" value="UniProtKB-KW"/>
</dbReference>
<feature type="domain" description="Penicillin-binding protein dimerisation" evidence="16">
    <location>
        <begin position="47"/>
        <end position="211"/>
    </location>
</feature>
<evidence type="ECO:0000256" key="10">
    <source>
        <dbReference type="ARBA" id="ARBA00022984"/>
    </source>
</evidence>
<dbReference type="NCBIfam" id="TIGR03423">
    <property type="entry name" value="pbp2_mrdA"/>
    <property type="match status" value="1"/>
</dbReference>
<dbReference type="InterPro" id="IPR012338">
    <property type="entry name" value="Beta-lactam/transpept-like"/>
</dbReference>
<comment type="caution">
    <text evidence="17">The sequence shown here is derived from an EMBL/GenBank/DDBJ whole genome shotgun (WGS) entry which is preliminary data.</text>
</comment>
<evidence type="ECO:0000256" key="11">
    <source>
        <dbReference type="ARBA" id="ARBA00022989"/>
    </source>
</evidence>
<evidence type="ECO:0000256" key="7">
    <source>
        <dbReference type="ARBA" id="ARBA00022692"/>
    </source>
</evidence>
<dbReference type="GO" id="GO:0016740">
    <property type="term" value="F:transferase activity"/>
    <property type="evidence" value="ECO:0007669"/>
    <property type="project" value="UniProtKB-KW"/>
</dbReference>
<dbReference type="OrthoDB" id="9766847at2"/>
<dbReference type="PANTHER" id="PTHR30627:SF2">
    <property type="entry name" value="PEPTIDOGLYCAN D,D-TRANSPEPTIDASE MRDA"/>
    <property type="match status" value="1"/>
</dbReference>
<keyword evidence="6" id="KW-0645">Protease</keyword>
<evidence type="ECO:0000256" key="12">
    <source>
        <dbReference type="ARBA" id="ARBA00023136"/>
    </source>
</evidence>
<evidence type="ECO:0000256" key="14">
    <source>
        <dbReference type="SAM" id="Phobius"/>
    </source>
</evidence>
<dbReference type="GO" id="GO:0071972">
    <property type="term" value="F:peptidoglycan L,D-transpeptidase activity"/>
    <property type="evidence" value="ECO:0007669"/>
    <property type="project" value="TreeGrafter"/>
</dbReference>
<keyword evidence="8" id="KW-0378">Hydrolase</keyword>
<dbReference type="RefSeq" id="WP_081990568.1">
    <property type="nucleotide sequence ID" value="NZ_BBLT01000007.1"/>
</dbReference>
<name>A0A098LGS1_9BACT</name>
<keyword evidence="9" id="KW-0133">Cell shape</keyword>
<dbReference type="GO" id="GO:0008360">
    <property type="term" value="P:regulation of cell shape"/>
    <property type="evidence" value="ECO:0007669"/>
    <property type="project" value="UniProtKB-KW"/>
</dbReference>
<evidence type="ECO:0000256" key="3">
    <source>
        <dbReference type="ARBA" id="ARBA00022475"/>
    </source>
</evidence>
<dbReference type="GO" id="GO:0071555">
    <property type="term" value="P:cell wall organization"/>
    <property type="evidence" value="ECO:0007669"/>
    <property type="project" value="UniProtKB-KW"/>
</dbReference>
<keyword evidence="12 14" id="KW-0472">Membrane</keyword>
<gene>
    <name evidence="17" type="ORF">MYP_3425</name>
</gene>
<feature type="transmembrane region" description="Helical" evidence="14">
    <location>
        <begin position="6"/>
        <end position="28"/>
    </location>
</feature>
<evidence type="ECO:0000256" key="13">
    <source>
        <dbReference type="ARBA" id="ARBA00023316"/>
    </source>
</evidence>
<evidence type="ECO:0000256" key="1">
    <source>
        <dbReference type="ARBA" id="ARBA00004167"/>
    </source>
</evidence>
<evidence type="ECO:0000256" key="9">
    <source>
        <dbReference type="ARBA" id="ARBA00022960"/>
    </source>
</evidence>
<evidence type="ECO:0000313" key="18">
    <source>
        <dbReference type="Proteomes" id="UP000030185"/>
    </source>
</evidence>
<proteinExistence type="predicted"/>
<evidence type="ECO:0000256" key="8">
    <source>
        <dbReference type="ARBA" id="ARBA00022801"/>
    </source>
</evidence>
<dbReference type="Gene3D" id="3.40.710.10">
    <property type="entry name" value="DD-peptidase/beta-lactamase superfamily"/>
    <property type="match status" value="1"/>
</dbReference>
<evidence type="ECO:0000313" key="17">
    <source>
        <dbReference type="EMBL" id="GAL86196.1"/>
    </source>
</evidence>
<keyword evidence="3" id="KW-1003">Cell membrane</keyword>
<evidence type="ECO:0000256" key="4">
    <source>
        <dbReference type="ARBA" id="ARBA00022519"/>
    </source>
</evidence>
<dbReference type="Proteomes" id="UP000030185">
    <property type="component" value="Unassembled WGS sequence"/>
</dbReference>
<accession>A0A098LGS1</accession>
<dbReference type="Gene3D" id="3.90.1310.10">
    <property type="entry name" value="Penicillin-binding protein 2a (Domain 2)"/>
    <property type="match status" value="1"/>
</dbReference>
<keyword evidence="5" id="KW-0121">Carboxypeptidase</keyword>
<dbReference type="Gene3D" id="3.30.1390.30">
    <property type="entry name" value="Penicillin-binding protein 2a, domain 3"/>
    <property type="match status" value="1"/>
</dbReference>
<dbReference type="InterPro" id="IPR001460">
    <property type="entry name" value="PCN-bd_Tpept"/>
</dbReference>
<dbReference type="InterPro" id="IPR036138">
    <property type="entry name" value="PBP_dimer_sf"/>
</dbReference>
<dbReference type="EMBL" id="BBLT01000007">
    <property type="protein sequence ID" value="GAL86196.1"/>
    <property type="molecule type" value="Genomic_DNA"/>
</dbReference>
<dbReference type="PANTHER" id="PTHR30627">
    <property type="entry name" value="PEPTIDOGLYCAN D,D-TRANSPEPTIDASE"/>
    <property type="match status" value="1"/>
</dbReference>
<evidence type="ECO:0000259" key="15">
    <source>
        <dbReference type="Pfam" id="PF00905"/>
    </source>
</evidence>
<keyword evidence="13" id="KW-0961">Cell wall biogenesis/degradation</keyword>
<keyword evidence="4" id="KW-0997">Cell inner membrane</keyword>
<evidence type="ECO:0000259" key="16">
    <source>
        <dbReference type="Pfam" id="PF03717"/>
    </source>
</evidence>
<dbReference type="FunFam" id="3.40.710.10:FF:000024">
    <property type="entry name" value="Penicillin-binding protein 2"/>
    <property type="match status" value="1"/>
</dbReference>
<dbReference type="InterPro" id="IPR017790">
    <property type="entry name" value="Penicillin-binding_protein_2"/>
</dbReference>
<keyword evidence="10" id="KW-0573">Peptidoglycan synthesis</keyword>
<dbReference type="Pfam" id="PF03717">
    <property type="entry name" value="PBP_dimer"/>
    <property type="match status" value="1"/>
</dbReference>
<evidence type="ECO:0000256" key="6">
    <source>
        <dbReference type="ARBA" id="ARBA00022670"/>
    </source>
</evidence>
<keyword evidence="7 14" id="KW-0812">Transmembrane</keyword>
<dbReference type="SUPFAM" id="SSF56601">
    <property type="entry name" value="beta-lactamase/transpeptidase-like"/>
    <property type="match status" value="1"/>
</dbReference>
<keyword evidence="11 14" id="KW-1133">Transmembrane helix</keyword>
<feature type="domain" description="Penicillin-binding protein transpeptidase" evidence="15">
    <location>
        <begin position="251"/>
        <end position="572"/>
    </location>
</feature>
<dbReference type="GO" id="GO:0008658">
    <property type="term" value="F:penicillin binding"/>
    <property type="evidence" value="ECO:0007669"/>
    <property type="project" value="InterPro"/>
</dbReference>
<dbReference type="GO" id="GO:0005886">
    <property type="term" value="C:plasma membrane"/>
    <property type="evidence" value="ECO:0007669"/>
    <property type="project" value="UniProtKB-SubCell"/>
</dbReference>
<evidence type="ECO:0000256" key="2">
    <source>
        <dbReference type="ARBA" id="ARBA00004236"/>
    </source>
</evidence>
<organism evidence="17 18">
    <name type="scientific">Sporocytophaga myxococcoides</name>
    <dbReference type="NCBI Taxonomy" id="153721"/>
    <lineage>
        <taxon>Bacteria</taxon>
        <taxon>Pseudomonadati</taxon>
        <taxon>Bacteroidota</taxon>
        <taxon>Cytophagia</taxon>
        <taxon>Cytophagales</taxon>
        <taxon>Cytophagaceae</taxon>
        <taxon>Sporocytophaga</taxon>
    </lineage>
</organism>
<dbReference type="InterPro" id="IPR005311">
    <property type="entry name" value="PBP_dimer"/>
</dbReference>
<reference evidence="17 18" key="1">
    <citation type="submission" date="2014-09" db="EMBL/GenBank/DDBJ databases">
        <title>Sporocytophaga myxococcoides PG-01 genome sequencing.</title>
        <authorList>
            <person name="Liu L."/>
            <person name="Gao P.J."/>
            <person name="Chen G.J."/>
            <person name="Wang L.S."/>
        </authorList>
    </citation>
    <scope>NUCLEOTIDE SEQUENCE [LARGE SCALE GENOMIC DNA]</scope>
    <source>
        <strain evidence="17 18">PG-01</strain>
    </source>
</reference>
<evidence type="ECO:0000256" key="5">
    <source>
        <dbReference type="ARBA" id="ARBA00022645"/>
    </source>
</evidence>
<protein>
    <submittedName>
        <fullName evidence="17">Peptidoglycan glycosyltransferase</fullName>
    </submittedName>
</protein>
<comment type="subcellular location">
    <subcellularLocation>
        <location evidence="2">Cell membrane</location>
    </subcellularLocation>
    <subcellularLocation>
        <location evidence="1">Membrane</location>
        <topology evidence="1">Single-pass membrane protein</topology>
    </subcellularLocation>
</comment>
<sequence length="626" mass="70756">MERKFVVQGIFIFIAAIFIIRLFLLQVVSSEYKEIAQRNATRRMIDYAPRGVIYARDGKPLVTNTTVFDLMIVLKETKIQDTAEFCRKLHITKEELNKVIKEIRKDKAWSRPTALIKQLSFNDLGRIEDVLIDYKGLYTQTRIIRNYEQHIMASALGYIGEISKKQLEYQKENYYSKGDYLGISGLESFYEKELRGRRGVKYLMVDVKGAEKGSLLGGKYDTIPVPGNDLYTSIDGNLQAYAEKLIAYKKGGIVAIEPSSGEILAFVSAPTYDPNLLAGRKFSKNAFVLQKDTLKPLFNRPLMAMYPPGSIFKIAQALIGLQLGVINEHTLFPCNKDMVKCHNHASPLDLRASIQHSCNPYYYQVFKKIINQDKFPDKFRDTESGFDEWYHLIRNFGFGQKLGVDIPNEKAGSIPSNAFYDKIYGNRRWKFSTIYSLGIGQGEIGMVPLQMANFAACLANKGYYIAPHFVKGIGKDQELSEKYKEKHYTGIDSKYFDIIADGMEKVVSEGTAAASKIKGISICGKTGTAQNPHGEDHSVFIAFAPKENPKIAIAVFVENAGWGGAWAAPIASLMIEKYLTDTITRAPLEKKILEKRFYEPKPVKKPVEVYVKDHDKSKDVNKDKQN</sequence>
<keyword evidence="18" id="KW-1185">Reference proteome</keyword>
<dbReference type="GO" id="GO:0009002">
    <property type="term" value="F:serine-type D-Ala-D-Ala carboxypeptidase activity"/>
    <property type="evidence" value="ECO:0007669"/>
    <property type="project" value="InterPro"/>
</dbReference>
<dbReference type="STRING" id="153721.MYP_3425"/>
<dbReference type="AlphaFoldDB" id="A0A098LGS1"/>
<dbReference type="GO" id="GO:0009252">
    <property type="term" value="P:peptidoglycan biosynthetic process"/>
    <property type="evidence" value="ECO:0007669"/>
    <property type="project" value="UniProtKB-KW"/>
</dbReference>
<dbReference type="SUPFAM" id="SSF56519">
    <property type="entry name" value="Penicillin binding protein dimerisation domain"/>
    <property type="match status" value="1"/>
</dbReference>
<keyword evidence="17" id="KW-0808">Transferase</keyword>